<dbReference type="EMBL" id="CP036269">
    <property type="protein sequence ID" value="QDT43018.1"/>
    <property type="molecule type" value="Genomic_DNA"/>
</dbReference>
<organism evidence="6 7">
    <name type="scientific">Gimesia alba</name>
    <dbReference type="NCBI Taxonomy" id="2527973"/>
    <lineage>
        <taxon>Bacteria</taxon>
        <taxon>Pseudomonadati</taxon>
        <taxon>Planctomycetota</taxon>
        <taxon>Planctomycetia</taxon>
        <taxon>Planctomycetales</taxon>
        <taxon>Planctomycetaceae</taxon>
        <taxon>Gimesia</taxon>
    </lineage>
</organism>
<keyword evidence="4" id="KW-0169">Cobalamin biosynthesis</keyword>
<gene>
    <name evidence="6" type="ORF">Pan241w_31140</name>
</gene>
<dbReference type="RefSeq" id="WP_145217192.1">
    <property type="nucleotide sequence ID" value="NZ_CP036269.1"/>
</dbReference>
<sequence>MSERGKVHLNMIVTKTGDQGETFLNDGSRVPKTSPRIKALSQIEQIAVKLGYFIDACDLDVLHLPLPEGSTCQINLTQIANSFQQEMYDLGSDISTPITDDETASRFPMERVEELTALIADLTPALEPLDSFILPQGSLPVVISHDIRTTIRQAEIQVWEIEEAINPAVPQYLNRLSDFWFVLGRILHFDDQQSDEAEIKKWDPNQTHARGIQIQKP</sequence>
<dbReference type="AlphaFoldDB" id="A0A517RGL8"/>
<comment type="catalytic activity">
    <reaction evidence="4">
        <text>2 cob(II)alamin + reduced [electron-transfer flavoprotein] + 2 ATP = 2 adenosylcob(III)alamin + 2 triphosphate + oxidized [electron-transfer flavoprotein] + 3 H(+)</text>
        <dbReference type="Rhea" id="RHEA:28671"/>
        <dbReference type="Rhea" id="RHEA-COMP:10685"/>
        <dbReference type="Rhea" id="RHEA-COMP:10686"/>
        <dbReference type="ChEBI" id="CHEBI:15378"/>
        <dbReference type="ChEBI" id="CHEBI:16304"/>
        <dbReference type="ChEBI" id="CHEBI:18036"/>
        <dbReference type="ChEBI" id="CHEBI:18408"/>
        <dbReference type="ChEBI" id="CHEBI:30616"/>
        <dbReference type="ChEBI" id="CHEBI:57692"/>
        <dbReference type="ChEBI" id="CHEBI:58307"/>
        <dbReference type="EC" id="2.5.1.17"/>
    </reaction>
</comment>
<dbReference type="GO" id="GO:0005524">
    <property type="term" value="F:ATP binding"/>
    <property type="evidence" value="ECO:0007669"/>
    <property type="project" value="UniProtKB-UniRule"/>
</dbReference>
<dbReference type="Pfam" id="PF01923">
    <property type="entry name" value="Cob_adeno_trans"/>
    <property type="match status" value="1"/>
</dbReference>
<evidence type="ECO:0000313" key="6">
    <source>
        <dbReference type="EMBL" id="QDT43018.1"/>
    </source>
</evidence>
<accession>A0A517RGL8</accession>
<dbReference type="OrthoDB" id="9778896at2"/>
<dbReference type="InterPro" id="IPR029499">
    <property type="entry name" value="PduO-typ"/>
</dbReference>
<dbReference type="InterPro" id="IPR016030">
    <property type="entry name" value="CblAdoTrfase-like"/>
</dbReference>
<comment type="catalytic activity">
    <reaction evidence="4">
        <text>2 cob(II)yrinate a,c diamide + reduced [electron-transfer flavoprotein] + 2 ATP = 2 adenosylcob(III)yrinate a,c-diamide + 2 triphosphate + oxidized [electron-transfer flavoprotein] + 3 H(+)</text>
        <dbReference type="Rhea" id="RHEA:11528"/>
        <dbReference type="Rhea" id="RHEA-COMP:10685"/>
        <dbReference type="Rhea" id="RHEA-COMP:10686"/>
        <dbReference type="ChEBI" id="CHEBI:15378"/>
        <dbReference type="ChEBI" id="CHEBI:18036"/>
        <dbReference type="ChEBI" id="CHEBI:30616"/>
        <dbReference type="ChEBI" id="CHEBI:57692"/>
        <dbReference type="ChEBI" id="CHEBI:58307"/>
        <dbReference type="ChEBI" id="CHEBI:58503"/>
        <dbReference type="ChEBI" id="CHEBI:58537"/>
        <dbReference type="EC" id="2.5.1.17"/>
    </reaction>
</comment>
<evidence type="ECO:0000256" key="2">
    <source>
        <dbReference type="ARBA" id="ARBA00022741"/>
    </source>
</evidence>
<keyword evidence="2 4" id="KW-0547">Nucleotide-binding</keyword>
<dbReference type="GO" id="GO:0009236">
    <property type="term" value="P:cobalamin biosynthetic process"/>
    <property type="evidence" value="ECO:0007669"/>
    <property type="project" value="UniProtKB-UniRule"/>
</dbReference>
<protein>
    <recommendedName>
        <fullName evidence="4">Corrinoid adenosyltransferase</fullName>
        <ecNumber evidence="4">2.5.1.17</ecNumber>
    </recommendedName>
    <alternativeName>
        <fullName evidence="4">Cob(II)alamin adenosyltransferase</fullName>
    </alternativeName>
    <alternativeName>
        <fullName evidence="4">Cob(II)yrinic acid a,c-diamide adenosyltransferase</fullName>
    </alternativeName>
    <alternativeName>
        <fullName evidence="4">Cobinamide/cobalamin adenosyltransferase</fullName>
    </alternativeName>
</protein>
<evidence type="ECO:0000256" key="1">
    <source>
        <dbReference type="ARBA" id="ARBA00022679"/>
    </source>
</evidence>
<dbReference type="SUPFAM" id="SSF89028">
    <property type="entry name" value="Cobalamin adenosyltransferase-like"/>
    <property type="match status" value="1"/>
</dbReference>
<evidence type="ECO:0000259" key="5">
    <source>
        <dbReference type="Pfam" id="PF01923"/>
    </source>
</evidence>
<dbReference type="PANTHER" id="PTHR12213">
    <property type="entry name" value="CORRINOID ADENOSYLTRANSFERASE"/>
    <property type="match status" value="1"/>
</dbReference>
<dbReference type="KEGG" id="gaz:Pan241w_31140"/>
<proteinExistence type="inferred from homology"/>
<comment type="pathway">
    <text evidence="4">Cofactor biosynthesis; adenosylcobalamin biosynthesis; adenosylcobalamin from cob(II)yrinate a,c-diamide: step 2/7.</text>
</comment>
<evidence type="ECO:0000313" key="7">
    <source>
        <dbReference type="Proteomes" id="UP000317171"/>
    </source>
</evidence>
<evidence type="ECO:0000256" key="4">
    <source>
        <dbReference type="RuleBase" id="RU366026"/>
    </source>
</evidence>
<dbReference type="Proteomes" id="UP000317171">
    <property type="component" value="Chromosome"/>
</dbReference>
<feature type="domain" description="Cobalamin adenosyltransferase-like" evidence="5">
    <location>
        <begin position="12"/>
        <end position="186"/>
    </location>
</feature>
<evidence type="ECO:0000256" key="3">
    <source>
        <dbReference type="ARBA" id="ARBA00022840"/>
    </source>
</evidence>
<dbReference type="GO" id="GO:0008817">
    <property type="term" value="F:corrinoid adenosyltransferase activity"/>
    <property type="evidence" value="ECO:0007669"/>
    <property type="project" value="UniProtKB-UniRule"/>
</dbReference>
<reference evidence="6 7" key="1">
    <citation type="submission" date="2019-02" db="EMBL/GenBank/DDBJ databases">
        <title>Deep-cultivation of Planctomycetes and their phenomic and genomic characterization uncovers novel biology.</title>
        <authorList>
            <person name="Wiegand S."/>
            <person name="Jogler M."/>
            <person name="Boedeker C."/>
            <person name="Pinto D."/>
            <person name="Vollmers J."/>
            <person name="Rivas-Marin E."/>
            <person name="Kohn T."/>
            <person name="Peeters S.H."/>
            <person name="Heuer A."/>
            <person name="Rast P."/>
            <person name="Oberbeckmann S."/>
            <person name="Bunk B."/>
            <person name="Jeske O."/>
            <person name="Meyerdierks A."/>
            <person name="Storesund J.E."/>
            <person name="Kallscheuer N."/>
            <person name="Luecker S."/>
            <person name="Lage O.M."/>
            <person name="Pohl T."/>
            <person name="Merkel B.J."/>
            <person name="Hornburger P."/>
            <person name="Mueller R.-W."/>
            <person name="Bruemmer F."/>
            <person name="Labrenz M."/>
            <person name="Spormann A.M."/>
            <person name="Op den Camp H."/>
            <person name="Overmann J."/>
            <person name="Amann R."/>
            <person name="Jetten M.S.M."/>
            <person name="Mascher T."/>
            <person name="Medema M.H."/>
            <person name="Devos D.P."/>
            <person name="Kaster A.-K."/>
            <person name="Ovreas L."/>
            <person name="Rohde M."/>
            <person name="Galperin M.Y."/>
            <person name="Jogler C."/>
        </authorList>
    </citation>
    <scope>NUCLEOTIDE SEQUENCE [LARGE SCALE GENOMIC DNA]</scope>
    <source>
        <strain evidence="6 7">Pan241w</strain>
    </source>
</reference>
<keyword evidence="3 4" id="KW-0067">ATP-binding</keyword>
<dbReference type="EC" id="2.5.1.17" evidence="4"/>
<name>A0A517RGL8_9PLAN</name>
<keyword evidence="1 4" id="KW-0808">Transferase</keyword>
<dbReference type="Gene3D" id="1.20.1200.10">
    <property type="entry name" value="Cobalamin adenosyltransferase-like"/>
    <property type="match status" value="1"/>
</dbReference>
<comment type="similarity">
    <text evidence="4">Belongs to the Cob(I)alamin adenosyltransferase family.</text>
</comment>
<dbReference type="InterPro" id="IPR036451">
    <property type="entry name" value="CblAdoTrfase-like_sf"/>
</dbReference>
<dbReference type="UniPathway" id="UPA00148">
    <property type="reaction ID" value="UER00233"/>
</dbReference>
<dbReference type="PANTHER" id="PTHR12213:SF0">
    <property type="entry name" value="CORRINOID ADENOSYLTRANSFERASE MMAB"/>
    <property type="match status" value="1"/>
</dbReference>
<keyword evidence="7" id="KW-1185">Reference proteome</keyword>